<dbReference type="EMBL" id="JAQJAE010000002">
    <property type="protein sequence ID" value="KAJ5608468.1"/>
    <property type="molecule type" value="Genomic_DNA"/>
</dbReference>
<name>A0AAD6EDK2_9EURO</name>
<dbReference type="GeneID" id="81586386"/>
<dbReference type="RefSeq" id="XP_056755892.1">
    <property type="nucleotide sequence ID" value="XM_056896144.1"/>
</dbReference>
<dbReference type="AlphaFoldDB" id="A0AAD6EDK2"/>
<evidence type="ECO:0000313" key="2">
    <source>
        <dbReference type="Proteomes" id="UP001213799"/>
    </source>
</evidence>
<reference evidence="1" key="2">
    <citation type="submission" date="2023-01" db="EMBL/GenBank/DDBJ databases">
        <authorList>
            <person name="Petersen C."/>
        </authorList>
    </citation>
    <scope>NUCLEOTIDE SEQUENCE</scope>
    <source>
        <strain evidence="1">IBT 12815</strain>
    </source>
</reference>
<dbReference type="Proteomes" id="UP001213799">
    <property type="component" value="Unassembled WGS sequence"/>
</dbReference>
<protein>
    <submittedName>
        <fullName evidence="1">Uncharacterized protein</fullName>
    </submittedName>
</protein>
<evidence type="ECO:0000313" key="1">
    <source>
        <dbReference type="EMBL" id="KAJ5608468.1"/>
    </source>
</evidence>
<comment type="caution">
    <text evidence="1">The sequence shown here is derived from an EMBL/GenBank/DDBJ whole genome shotgun (WGS) entry which is preliminary data.</text>
</comment>
<gene>
    <name evidence="1" type="ORF">N7537_005087</name>
</gene>
<proteinExistence type="predicted"/>
<organism evidence="1 2">
    <name type="scientific">Penicillium hordei</name>
    <dbReference type="NCBI Taxonomy" id="40994"/>
    <lineage>
        <taxon>Eukaryota</taxon>
        <taxon>Fungi</taxon>
        <taxon>Dikarya</taxon>
        <taxon>Ascomycota</taxon>
        <taxon>Pezizomycotina</taxon>
        <taxon>Eurotiomycetes</taxon>
        <taxon>Eurotiomycetidae</taxon>
        <taxon>Eurotiales</taxon>
        <taxon>Aspergillaceae</taxon>
        <taxon>Penicillium</taxon>
    </lineage>
</organism>
<reference evidence="1" key="1">
    <citation type="journal article" date="2023" name="IMA Fungus">
        <title>Comparative genomic study of the Penicillium genus elucidates a diverse pangenome and 15 lateral gene transfer events.</title>
        <authorList>
            <person name="Petersen C."/>
            <person name="Sorensen T."/>
            <person name="Nielsen M.R."/>
            <person name="Sondergaard T.E."/>
            <person name="Sorensen J.L."/>
            <person name="Fitzpatrick D.A."/>
            <person name="Frisvad J.C."/>
            <person name="Nielsen K.L."/>
        </authorList>
    </citation>
    <scope>NUCLEOTIDE SEQUENCE</scope>
    <source>
        <strain evidence="1">IBT 12815</strain>
    </source>
</reference>
<accession>A0AAD6EDK2</accession>
<keyword evidence="2" id="KW-1185">Reference proteome</keyword>
<sequence length="105" mass="11726">MYKNKNRIFIFRFVPLSFIPRSVPSLFDGLLVVSPSIDIGLPVVIDLFVDASLAVIVFRVSNDLFMCSLIISVVRSVRGVLRWGMVSEDVSIILATDRCCGRGFE</sequence>